<evidence type="ECO:0000313" key="4">
    <source>
        <dbReference type="Proteomes" id="UP001174936"/>
    </source>
</evidence>
<feature type="transmembrane region" description="Helical" evidence="2">
    <location>
        <begin position="21"/>
        <end position="45"/>
    </location>
</feature>
<comment type="caution">
    <text evidence="3">The sequence shown here is derived from an EMBL/GenBank/DDBJ whole genome shotgun (WGS) entry which is preliminary data.</text>
</comment>
<keyword evidence="2" id="KW-0812">Transmembrane</keyword>
<sequence length="155" mass="15202">MSSPPPTSDGSGSSGLSTSDIVGLAVGIPSGVLALLGAIISFCAWKYPTTPIGKLGSAIRHPLSVRGGDARGGDAHGEGAHGGDAEGGSAYLGAGSDVPDTTNGVGEKNREQDQQPQLGMEVLGGDARGGDAYGQNVHGGVAHGGSAIAAQRSIW</sequence>
<evidence type="ECO:0000256" key="2">
    <source>
        <dbReference type="SAM" id="Phobius"/>
    </source>
</evidence>
<accession>A0AA40CUE8</accession>
<gene>
    <name evidence="3" type="ORF">B0T16DRAFT_135755</name>
</gene>
<name>A0AA40CUE8_9PEZI</name>
<dbReference type="AlphaFoldDB" id="A0AA40CUE8"/>
<feature type="compositionally biased region" description="Basic and acidic residues" evidence="1">
    <location>
        <begin position="68"/>
        <end position="84"/>
    </location>
</feature>
<keyword evidence="4" id="KW-1185">Reference proteome</keyword>
<evidence type="ECO:0000256" key="1">
    <source>
        <dbReference type="SAM" id="MobiDB-lite"/>
    </source>
</evidence>
<keyword evidence="2" id="KW-0472">Membrane</keyword>
<dbReference type="Proteomes" id="UP001174936">
    <property type="component" value="Unassembled WGS sequence"/>
</dbReference>
<dbReference type="EMBL" id="JAULSV010000003">
    <property type="protein sequence ID" value="KAK0649673.1"/>
    <property type="molecule type" value="Genomic_DNA"/>
</dbReference>
<organism evidence="3 4">
    <name type="scientific">Cercophora newfieldiana</name>
    <dbReference type="NCBI Taxonomy" id="92897"/>
    <lineage>
        <taxon>Eukaryota</taxon>
        <taxon>Fungi</taxon>
        <taxon>Dikarya</taxon>
        <taxon>Ascomycota</taxon>
        <taxon>Pezizomycotina</taxon>
        <taxon>Sordariomycetes</taxon>
        <taxon>Sordariomycetidae</taxon>
        <taxon>Sordariales</taxon>
        <taxon>Lasiosphaeriaceae</taxon>
        <taxon>Cercophora</taxon>
    </lineage>
</organism>
<protein>
    <submittedName>
        <fullName evidence="3">Uncharacterized protein</fullName>
    </submittedName>
</protein>
<keyword evidence="2" id="KW-1133">Transmembrane helix</keyword>
<reference evidence="3" key="1">
    <citation type="submission" date="2023-06" db="EMBL/GenBank/DDBJ databases">
        <title>Genome-scale phylogeny and comparative genomics of the fungal order Sordariales.</title>
        <authorList>
            <consortium name="Lawrence Berkeley National Laboratory"/>
            <person name="Hensen N."/>
            <person name="Bonometti L."/>
            <person name="Westerberg I."/>
            <person name="Brannstrom I.O."/>
            <person name="Guillou S."/>
            <person name="Cros-Aarteil S."/>
            <person name="Calhoun S."/>
            <person name="Haridas S."/>
            <person name="Kuo A."/>
            <person name="Mondo S."/>
            <person name="Pangilinan J."/>
            <person name="Riley R."/>
            <person name="Labutti K."/>
            <person name="Andreopoulos B."/>
            <person name="Lipzen A."/>
            <person name="Chen C."/>
            <person name="Yanf M."/>
            <person name="Daum C."/>
            <person name="Ng V."/>
            <person name="Clum A."/>
            <person name="Steindorff A."/>
            <person name="Ohm R."/>
            <person name="Martin F."/>
            <person name="Silar P."/>
            <person name="Natvig D."/>
            <person name="Lalanne C."/>
            <person name="Gautier V."/>
            <person name="Ament-Velasquez S.L."/>
            <person name="Kruys A."/>
            <person name="Hutchinson M.I."/>
            <person name="Powell A.J."/>
            <person name="Barry K."/>
            <person name="Miller A.N."/>
            <person name="Grigoriev I.V."/>
            <person name="Debuchy R."/>
            <person name="Gladieux P."/>
            <person name="Thoren M.H."/>
            <person name="Johannesson H."/>
        </authorList>
    </citation>
    <scope>NUCLEOTIDE SEQUENCE</scope>
    <source>
        <strain evidence="3">SMH2532-1</strain>
    </source>
</reference>
<feature type="region of interest" description="Disordered" evidence="1">
    <location>
        <begin position="66"/>
        <end position="136"/>
    </location>
</feature>
<evidence type="ECO:0000313" key="3">
    <source>
        <dbReference type="EMBL" id="KAK0649673.1"/>
    </source>
</evidence>
<proteinExistence type="predicted"/>